<dbReference type="GO" id="GO:0015658">
    <property type="term" value="F:branched-chain amino acid transmembrane transporter activity"/>
    <property type="evidence" value="ECO:0007669"/>
    <property type="project" value="InterPro"/>
</dbReference>
<dbReference type="AlphaFoldDB" id="A0A845MG65"/>
<evidence type="ECO:0000256" key="6">
    <source>
        <dbReference type="SAM" id="Phobius"/>
    </source>
</evidence>
<gene>
    <name evidence="7" type="ORF">GQF03_10800</name>
</gene>
<keyword evidence="2" id="KW-1003">Cell membrane</keyword>
<keyword evidence="8" id="KW-1185">Reference proteome</keyword>
<feature type="transmembrane region" description="Helical" evidence="6">
    <location>
        <begin position="300"/>
        <end position="322"/>
    </location>
</feature>
<protein>
    <submittedName>
        <fullName evidence="7">Branched-chain amino acid ABC transporter permease</fullName>
    </submittedName>
</protein>
<organism evidence="7 8">
    <name type="scientific">Sneathiella chungangensis</name>
    <dbReference type="NCBI Taxonomy" id="1418234"/>
    <lineage>
        <taxon>Bacteria</taxon>
        <taxon>Pseudomonadati</taxon>
        <taxon>Pseudomonadota</taxon>
        <taxon>Alphaproteobacteria</taxon>
        <taxon>Sneathiellales</taxon>
        <taxon>Sneathiellaceae</taxon>
        <taxon>Sneathiella</taxon>
    </lineage>
</organism>
<dbReference type="InterPro" id="IPR043428">
    <property type="entry name" value="LivM-like"/>
</dbReference>
<comment type="subcellular location">
    <subcellularLocation>
        <location evidence="1">Cell membrane</location>
        <topology evidence="1">Multi-pass membrane protein</topology>
    </subcellularLocation>
</comment>
<dbReference type="PANTHER" id="PTHR30482:SF17">
    <property type="entry name" value="ABC TRANSPORTER ATP-BINDING PROTEIN"/>
    <property type="match status" value="1"/>
</dbReference>
<keyword evidence="5 6" id="KW-0472">Membrane</keyword>
<dbReference type="GO" id="GO:0005886">
    <property type="term" value="C:plasma membrane"/>
    <property type="evidence" value="ECO:0007669"/>
    <property type="project" value="UniProtKB-SubCell"/>
</dbReference>
<dbReference type="CDD" id="cd06581">
    <property type="entry name" value="TM_PBP1_LivM_like"/>
    <property type="match status" value="1"/>
</dbReference>
<feature type="transmembrane region" description="Helical" evidence="6">
    <location>
        <begin position="277"/>
        <end position="294"/>
    </location>
</feature>
<feature type="transmembrane region" description="Helical" evidence="6">
    <location>
        <begin position="96"/>
        <end position="119"/>
    </location>
</feature>
<dbReference type="Proteomes" id="UP000445696">
    <property type="component" value="Unassembled WGS sequence"/>
</dbReference>
<evidence type="ECO:0000256" key="3">
    <source>
        <dbReference type="ARBA" id="ARBA00022692"/>
    </source>
</evidence>
<dbReference type="InterPro" id="IPR001851">
    <property type="entry name" value="ABC_transp_permease"/>
</dbReference>
<reference evidence="7 8" key="1">
    <citation type="journal article" date="2014" name="Int. J. Syst. Evol. Microbiol.">
        <title>Sneathiella chungangensis sp. nov., isolated from a marine sand, and emended description of the genus Sneathiella.</title>
        <authorList>
            <person name="Siamphan C."/>
            <person name="Kim H."/>
            <person name="Lee J.S."/>
            <person name="Kim W."/>
        </authorList>
    </citation>
    <scope>NUCLEOTIDE SEQUENCE [LARGE SCALE GENOMIC DNA]</scope>
    <source>
        <strain evidence="7 8">KCTC 32476</strain>
    </source>
</reference>
<feature type="transmembrane region" description="Helical" evidence="6">
    <location>
        <begin position="65"/>
        <end position="84"/>
    </location>
</feature>
<proteinExistence type="predicted"/>
<evidence type="ECO:0000313" key="8">
    <source>
        <dbReference type="Proteomes" id="UP000445696"/>
    </source>
</evidence>
<name>A0A845MG65_9PROT</name>
<dbReference type="EMBL" id="WTVA01000004">
    <property type="protein sequence ID" value="MZR22819.1"/>
    <property type="molecule type" value="Genomic_DNA"/>
</dbReference>
<feature type="transmembrane region" description="Helical" evidence="6">
    <location>
        <begin position="175"/>
        <end position="194"/>
    </location>
</feature>
<keyword evidence="4 6" id="KW-1133">Transmembrane helix</keyword>
<feature type="transmembrane region" description="Helical" evidence="6">
    <location>
        <begin position="37"/>
        <end position="59"/>
    </location>
</feature>
<evidence type="ECO:0000256" key="2">
    <source>
        <dbReference type="ARBA" id="ARBA00022475"/>
    </source>
</evidence>
<accession>A0A845MG65</accession>
<sequence length="356" mass="38669">MNGRRLFSGSFSISDIHPAVIVTAVFLLAYPSFASDFFIFQIGAYSLILGTIALSLMMLAGYGGMVSLAQLTVAGFAAYLVAILGDNSMGVMGLGWPWWLTVIVAVLSAALFSTFIGAVSVRTEGIYTIMITLAVAVAFFYFVRQNYVLFNGFSGFAGVEPPTLFGIYWRDPMPFYYLTLAIAVGFFGAVYYGSRSTFGLALQAIRDNPRRMRALGFNVTLHRIVAYFFAGIIAGFAGILLVWFNGRVSPGTIGVDVAIDILVIAVVGGMRHPIGPFLGAVAFVLLENFAIDLIDRERFNMVIGIAFLLVVLFSPDGLLGLWNRFRNKVRFRGNALLGAERVNTDDPASTGSLKKN</sequence>
<feature type="transmembrane region" description="Helical" evidence="6">
    <location>
        <begin position="215"/>
        <end position="244"/>
    </location>
</feature>
<evidence type="ECO:0000256" key="1">
    <source>
        <dbReference type="ARBA" id="ARBA00004651"/>
    </source>
</evidence>
<feature type="transmembrane region" description="Helical" evidence="6">
    <location>
        <begin position="6"/>
        <end position="30"/>
    </location>
</feature>
<feature type="transmembrane region" description="Helical" evidence="6">
    <location>
        <begin position="125"/>
        <end position="143"/>
    </location>
</feature>
<evidence type="ECO:0000313" key="7">
    <source>
        <dbReference type="EMBL" id="MZR22819.1"/>
    </source>
</evidence>
<dbReference type="Pfam" id="PF02653">
    <property type="entry name" value="BPD_transp_2"/>
    <property type="match status" value="1"/>
</dbReference>
<evidence type="ECO:0000256" key="5">
    <source>
        <dbReference type="ARBA" id="ARBA00023136"/>
    </source>
</evidence>
<dbReference type="RefSeq" id="WP_161339278.1">
    <property type="nucleotide sequence ID" value="NZ_JBHSDG010000004.1"/>
</dbReference>
<dbReference type="OrthoDB" id="9804361at2"/>
<keyword evidence="3 6" id="KW-0812">Transmembrane</keyword>
<evidence type="ECO:0000256" key="4">
    <source>
        <dbReference type="ARBA" id="ARBA00022989"/>
    </source>
</evidence>
<comment type="caution">
    <text evidence="7">The sequence shown here is derived from an EMBL/GenBank/DDBJ whole genome shotgun (WGS) entry which is preliminary data.</text>
</comment>
<feature type="transmembrane region" description="Helical" evidence="6">
    <location>
        <begin position="250"/>
        <end position="270"/>
    </location>
</feature>
<dbReference type="PANTHER" id="PTHR30482">
    <property type="entry name" value="HIGH-AFFINITY BRANCHED-CHAIN AMINO ACID TRANSPORT SYSTEM PERMEASE"/>
    <property type="match status" value="1"/>
</dbReference>